<protein>
    <submittedName>
        <fullName evidence="3">NmrA family NAD(P)-binding protein</fullName>
    </submittedName>
</protein>
<reference evidence="4" key="1">
    <citation type="journal article" date="2019" name="Int. J. Syst. Evol. Microbiol.">
        <title>The Global Catalogue of Microorganisms (GCM) 10K type strain sequencing project: providing services to taxonomists for standard genome sequencing and annotation.</title>
        <authorList>
            <consortium name="The Broad Institute Genomics Platform"/>
            <consortium name="The Broad Institute Genome Sequencing Center for Infectious Disease"/>
            <person name="Wu L."/>
            <person name="Ma J."/>
        </authorList>
    </citation>
    <scope>NUCLEOTIDE SEQUENCE [LARGE SCALE GENOMIC DNA]</scope>
    <source>
        <strain evidence="4">CCUG 60214</strain>
    </source>
</reference>
<sequence length="299" mass="31592">MSACDDAFDPRGRRRCRPRRSPSREPPGASADASPAASPTPARPSCCWSATRLAPRLPGATTAQAVYGDHDAVRRALDGVPTVFMVSASESRDRVDQHRAFVDAAAAAGVEHLVYTSFVGAAPDATFTLVRDHWATEEHIRSSGMRFTILRDNLYADFVPGLVGDDDVLRGPAGDGRVAVVAQDDIADAAAAVLADPDPDAHAGRTYDLTGPEAPTLHEVAAVLSAATGRKIAYHPETVAEAYRSRASSGAPDWQVDAWVSTYTAIANGELAAVSDAVPLLTRRPATSLADLLNRAAER</sequence>
<accession>A0ABW3R5M8</accession>
<dbReference type="Gene3D" id="3.40.50.720">
    <property type="entry name" value="NAD(P)-binding Rossmann-like Domain"/>
    <property type="match status" value="1"/>
</dbReference>
<comment type="caution">
    <text evidence="3">The sequence shown here is derived from an EMBL/GenBank/DDBJ whole genome shotgun (WGS) entry which is preliminary data.</text>
</comment>
<keyword evidence="4" id="KW-1185">Reference proteome</keyword>
<proteinExistence type="predicted"/>
<dbReference type="InterPro" id="IPR008030">
    <property type="entry name" value="NmrA-like"/>
</dbReference>
<evidence type="ECO:0000313" key="3">
    <source>
        <dbReference type="EMBL" id="MFD1152264.1"/>
    </source>
</evidence>
<evidence type="ECO:0000313" key="4">
    <source>
        <dbReference type="Proteomes" id="UP001597168"/>
    </source>
</evidence>
<dbReference type="Proteomes" id="UP001597168">
    <property type="component" value="Unassembled WGS sequence"/>
</dbReference>
<organism evidence="3 4">
    <name type="scientific">Saccharothrix hoggarensis</name>
    <dbReference type="NCBI Taxonomy" id="913853"/>
    <lineage>
        <taxon>Bacteria</taxon>
        <taxon>Bacillati</taxon>
        <taxon>Actinomycetota</taxon>
        <taxon>Actinomycetes</taxon>
        <taxon>Pseudonocardiales</taxon>
        <taxon>Pseudonocardiaceae</taxon>
        <taxon>Saccharothrix</taxon>
    </lineage>
</organism>
<dbReference type="PANTHER" id="PTHR47129">
    <property type="entry name" value="QUINONE OXIDOREDUCTASE 2"/>
    <property type="match status" value="1"/>
</dbReference>
<dbReference type="PANTHER" id="PTHR47129:SF1">
    <property type="entry name" value="NMRA-LIKE DOMAIN-CONTAINING PROTEIN"/>
    <property type="match status" value="1"/>
</dbReference>
<feature type="domain" description="NmrA-like" evidence="2">
    <location>
        <begin position="58"/>
        <end position="235"/>
    </location>
</feature>
<dbReference type="InterPro" id="IPR052718">
    <property type="entry name" value="NmrA-type_oxidoreductase"/>
</dbReference>
<gene>
    <name evidence="3" type="ORF">ACFQ3T_34455</name>
</gene>
<evidence type="ECO:0000259" key="2">
    <source>
        <dbReference type="Pfam" id="PF05368"/>
    </source>
</evidence>
<feature type="region of interest" description="Disordered" evidence="1">
    <location>
        <begin position="1"/>
        <end position="44"/>
    </location>
</feature>
<dbReference type="Gene3D" id="3.90.25.10">
    <property type="entry name" value="UDP-galactose 4-epimerase, domain 1"/>
    <property type="match status" value="1"/>
</dbReference>
<dbReference type="SUPFAM" id="SSF51735">
    <property type="entry name" value="NAD(P)-binding Rossmann-fold domains"/>
    <property type="match status" value="1"/>
</dbReference>
<dbReference type="InterPro" id="IPR036291">
    <property type="entry name" value="NAD(P)-bd_dom_sf"/>
</dbReference>
<name>A0ABW3R5M8_9PSEU</name>
<feature type="compositionally biased region" description="Low complexity" evidence="1">
    <location>
        <begin position="26"/>
        <end position="44"/>
    </location>
</feature>
<dbReference type="EMBL" id="JBHTLK010000353">
    <property type="protein sequence ID" value="MFD1152264.1"/>
    <property type="molecule type" value="Genomic_DNA"/>
</dbReference>
<dbReference type="RefSeq" id="WP_380729980.1">
    <property type="nucleotide sequence ID" value="NZ_JBHTLK010000353.1"/>
</dbReference>
<evidence type="ECO:0000256" key="1">
    <source>
        <dbReference type="SAM" id="MobiDB-lite"/>
    </source>
</evidence>
<feature type="compositionally biased region" description="Basic residues" evidence="1">
    <location>
        <begin position="12"/>
        <end position="21"/>
    </location>
</feature>
<dbReference type="Pfam" id="PF05368">
    <property type="entry name" value="NmrA"/>
    <property type="match status" value="1"/>
</dbReference>